<evidence type="ECO:0000313" key="2">
    <source>
        <dbReference type="EMBL" id="KAG5638442.1"/>
    </source>
</evidence>
<accession>A0A9P7G0V9</accession>
<dbReference type="Proteomes" id="UP000717328">
    <property type="component" value="Unassembled WGS sequence"/>
</dbReference>
<dbReference type="CDD" id="cd04301">
    <property type="entry name" value="NAT_SF"/>
    <property type="match status" value="1"/>
</dbReference>
<reference evidence="2" key="2">
    <citation type="submission" date="2021-10" db="EMBL/GenBank/DDBJ databases">
        <title>Phylogenomics reveals ancestral predisposition of the termite-cultivated fungus Termitomyces towards a domesticated lifestyle.</title>
        <authorList>
            <person name="Auxier B."/>
            <person name="Grum-Grzhimaylo A."/>
            <person name="Cardenas M.E."/>
            <person name="Lodge J.D."/>
            <person name="Laessoe T."/>
            <person name="Pedersen O."/>
            <person name="Smith M.E."/>
            <person name="Kuyper T.W."/>
            <person name="Franco-Molano E.A."/>
            <person name="Baroni T.J."/>
            <person name="Aanen D.K."/>
        </authorList>
    </citation>
    <scope>NUCLEOTIDE SEQUENCE</scope>
    <source>
        <strain evidence="2">D49</strain>
    </source>
</reference>
<protein>
    <recommendedName>
        <fullName evidence="1">N-acetyltransferase domain-containing protein</fullName>
    </recommendedName>
</protein>
<dbReference type="Gene3D" id="3.40.630.30">
    <property type="match status" value="1"/>
</dbReference>
<dbReference type="EMBL" id="JABCKI010005762">
    <property type="protein sequence ID" value="KAG5638442.1"/>
    <property type="molecule type" value="Genomic_DNA"/>
</dbReference>
<dbReference type="SUPFAM" id="SSF55729">
    <property type="entry name" value="Acyl-CoA N-acyltransferases (Nat)"/>
    <property type="match status" value="1"/>
</dbReference>
<gene>
    <name evidence="2" type="ORF">H0H81_012659</name>
</gene>
<dbReference type="InterPro" id="IPR016181">
    <property type="entry name" value="Acyl_CoA_acyltransferase"/>
</dbReference>
<comment type="caution">
    <text evidence="2">The sequence shown here is derived from an EMBL/GenBank/DDBJ whole genome shotgun (WGS) entry which is preliminary data.</text>
</comment>
<dbReference type="InterPro" id="IPR000182">
    <property type="entry name" value="GNAT_dom"/>
</dbReference>
<keyword evidence="3" id="KW-1185">Reference proteome</keyword>
<organism evidence="2 3">
    <name type="scientific">Sphagnurus paluster</name>
    <dbReference type="NCBI Taxonomy" id="117069"/>
    <lineage>
        <taxon>Eukaryota</taxon>
        <taxon>Fungi</taxon>
        <taxon>Dikarya</taxon>
        <taxon>Basidiomycota</taxon>
        <taxon>Agaricomycotina</taxon>
        <taxon>Agaricomycetes</taxon>
        <taxon>Agaricomycetidae</taxon>
        <taxon>Agaricales</taxon>
        <taxon>Tricholomatineae</taxon>
        <taxon>Lyophyllaceae</taxon>
        <taxon>Sphagnurus</taxon>
    </lineage>
</organism>
<evidence type="ECO:0000313" key="3">
    <source>
        <dbReference type="Proteomes" id="UP000717328"/>
    </source>
</evidence>
<sequence>MPSLASNISTETYDNARSLPTDVWHAIRSNARNANIVLPQTNKALADEKSFLDEIICSPIKSLWIVCRSHANVEFVLAVTEGFMGAYPIFIYTTLPFHNLTNEYIYPSIEVLVIALAAAVPRRRVYSIFAVEPIARVFAGEWTRFTGISNYATNPYYAAKISYCTANTLARQQNPPANYNLRVGVTRDIQGIAELCYLFAKDSPPFCLTKEAALYEATQLVKKSQVWIHEAQQLGGGEIACIVAFTRNSETVAAITKVCTNPKWRRRGCAGRLVHKVCDHLLKGAERKESVVLYVAHDNHGAANVYHRVGFVGLGGGPEVEGVDPWLDRFRFHQSRSRPLVRSS</sequence>
<dbReference type="GO" id="GO:0016747">
    <property type="term" value="F:acyltransferase activity, transferring groups other than amino-acyl groups"/>
    <property type="evidence" value="ECO:0007669"/>
    <property type="project" value="InterPro"/>
</dbReference>
<feature type="domain" description="N-acetyltransferase" evidence="1">
    <location>
        <begin position="193"/>
        <end position="333"/>
    </location>
</feature>
<evidence type="ECO:0000259" key="1">
    <source>
        <dbReference type="PROSITE" id="PS51186"/>
    </source>
</evidence>
<dbReference type="PROSITE" id="PS51186">
    <property type="entry name" value="GNAT"/>
    <property type="match status" value="1"/>
</dbReference>
<reference evidence="2" key="1">
    <citation type="submission" date="2021-02" db="EMBL/GenBank/DDBJ databases">
        <authorList>
            <person name="Nieuwenhuis M."/>
            <person name="Van De Peppel L.J.J."/>
        </authorList>
    </citation>
    <scope>NUCLEOTIDE SEQUENCE</scope>
    <source>
        <strain evidence="2">D49</strain>
    </source>
</reference>
<dbReference type="OrthoDB" id="5372118at2759"/>
<proteinExistence type="predicted"/>
<dbReference type="AlphaFoldDB" id="A0A9P7G0V9"/>
<dbReference type="Pfam" id="PF00583">
    <property type="entry name" value="Acetyltransf_1"/>
    <property type="match status" value="1"/>
</dbReference>
<name>A0A9P7G0V9_9AGAR</name>